<sequence>MSDIEDLNPDHMFDHLNFIFNEKTEDKEEEKLFTEKELSDLFELFQEKIWEDLKKIKRDCNSKNLQAYCSAALKNYKRNLVCSHIEKIKEVENLKITTRAADMFFISYLGRSVGEKFLCANFGRDFKKGDQIILTDKYKGELNLIIAKYADECEKNLIAVILLYRKLKNYIIYA</sequence>
<gene>
    <name evidence="1" type="ORF">SAMEA2273443_05202</name>
</gene>
<name>A0ABY0J9K2_9ENTR</name>
<comment type="caution">
    <text evidence="1">The sequence shown here is derived from an EMBL/GenBank/DDBJ whole genome shotgun (WGS) entry which is preliminary data.</text>
</comment>
<dbReference type="EMBL" id="FKDK01000052">
    <property type="protein sequence ID" value="SAB61962.1"/>
    <property type="molecule type" value="Genomic_DNA"/>
</dbReference>
<organism evidence="1 2">
    <name type="scientific">Enterobacter roggenkampii</name>
    <dbReference type="NCBI Taxonomy" id="1812935"/>
    <lineage>
        <taxon>Bacteria</taxon>
        <taxon>Pseudomonadati</taxon>
        <taxon>Pseudomonadota</taxon>
        <taxon>Gammaproteobacteria</taxon>
        <taxon>Enterobacterales</taxon>
        <taxon>Enterobacteriaceae</taxon>
        <taxon>Enterobacter</taxon>
        <taxon>Enterobacter cloacae complex</taxon>
    </lineage>
</organism>
<reference evidence="1 2" key="1">
    <citation type="submission" date="2016-03" db="EMBL/GenBank/DDBJ databases">
        <authorList>
            <consortium name="Pathogen Informatics"/>
        </authorList>
    </citation>
    <scope>NUCLEOTIDE SEQUENCE [LARGE SCALE GENOMIC DNA]</scope>
    <source>
        <strain evidence="2">e2161</strain>
    </source>
</reference>
<protein>
    <submittedName>
        <fullName evidence="1">Uncharacterized protein</fullName>
    </submittedName>
</protein>
<dbReference type="Proteomes" id="UP000077063">
    <property type="component" value="Unassembled WGS sequence"/>
</dbReference>
<dbReference type="RefSeq" id="WP_063617151.1">
    <property type="nucleotide sequence ID" value="NZ_FKDK01000052.1"/>
</dbReference>
<evidence type="ECO:0000313" key="1">
    <source>
        <dbReference type="EMBL" id="SAB61962.1"/>
    </source>
</evidence>
<accession>A0ABY0J9K2</accession>
<keyword evidence="2" id="KW-1185">Reference proteome</keyword>
<evidence type="ECO:0000313" key="2">
    <source>
        <dbReference type="Proteomes" id="UP000077063"/>
    </source>
</evidence>
<proteinExistence type="predicted"/>